<dbReference type="EMBL" id="OU503053">
    <property type="protein sequence ID" value="CAI9781562.1"/>
    <property type="molecule type" value="Genomic_DNA"/>
</dbReference>
<dbReference type="Proteomes" id="UP000834106">
    <property type="component" value="Chromosome 18"/>
</dbReference>
<accession>A0AAD2A518</accession>
<dbReference type="PROSITE" id="PS50280">
    <property type="entry name" value="SET"/>
    <property type="match status" value="1"/>
</dbReference>
<evidence type="ECO:0000313" key="2">
    <source>
        <dbReference type="EMBL" id="CAI9781562.1"/>
    </source>
</evidence>
<feature type="domain" description="SET" evidence="1">
    <location>
        <begin position="232"/>
        <end position="353"/>
    </location>
</feature>
<dbReference type="InterPro" id="IPR001214">
    <property type="entry name" value="SET_dom"/>
</dbReference>
<dbReference type="InterPro" id="IPR050600">
    <property type="entry name" value="SETD3_SETD6_MTase"/>
</dbReference>
<evidence type="ECO:0000313" key="3">
    <source>
        <dbReference type="Proteomes" id="UP000834106"/>
    </source>
</evidence>
<keyword evidence="3" id="KW-1185">Reference proteome</keyword>
<proteinExistence type="predicted"/>
<organism evidence="2 3">
    <name type="scientific">Fraxinus pennsylvanica</name>
    <dbReference type="NCBI Taxonomy" id="56036"/>
    <lineage>
        <taxon>Eukaryota</taxon>
        <taxon>Viridiplantae</taxon>
        <taxon>Streptophyta</taxon>
        <taxon>Embryophyta</taxon>
        <taxon>Tracheophyta</taxon>
        <taxon>Spermatophyta</taxon>
        <taxon>Magnoliopsida</taxon>
        <taxon>eudicotyledons</taxon>
        <taxon>Gunneridae</taxon>
        <taxon>Pentapetalae</taxon>
        <taxon>asterids</taxon>
        <taxon>lamiids</taxon>
        <taxon>Lamiales</taxon>
        <taxon>Oleaceae</taxon>
        <taxon>Oleeae</taxon>
        <taxon>Fraxinus</taxon>
    </lineage>
</organism>
<sequence length="604" mass="68050">MWALQITHEGPNKKVGIRQRTSNPCILCESEWELLYISSMAALEEAKLENFLQWLQVNEVELRGCKIKYCDSSKGFGIFSSHDVPNGILLVVPLHLAITPTRVLQDPLLGPECKAMLEEGEVDDRFLIMLFLTVERLRKNSSWKPYLDLLPTTFGNPLWFSDDELLELKGSTLYRATELQKKSLQSLFDDKVKKLANKLLALDGNPEREVTFEDFLWANSIFWTRALNIPFPRVCLFPNIPEEHDSINSRGPDASANDIVSEKFVYKESGKAVQIKEPESQVSGLISTSPQGETIWVEGLVPGIDFCNHDTKPAATWEVDGIGSITGIPFSMYLLSAGQNLSQSEQEISISYGDKGNEELLYLYGFVVNDNPDDFLMVHYPVDAIREVPFSEPKLQLLEAQKAELRCLLPRSLLKHGFFSQSTAPGETIKEATKGTVSSYSWSGLRKMPSYVSKLVFPDDFLTALRTIAMKESDIYKVSSLLEELVGSGGERQPSETEVRSAIWEVCGDSSALQLLVDLINMKMMELEEGSGTEESDAILLEKARCMENLEDCRRYGTNCSRQHPLMSRNRWSSIVYRLGQKQLTRMFLKEAEHALQLALSEGN</sequence>
<dbReference type="CDD" id="cd10527">
    <property type="entry name" value="SET_LSMT"/>
    <property type="match status" value="1"/>
</dbReference>
<protein>
    <recommendedName>
        <fullName evidence="1">SET domain-containing protein</fullName>
    </recommendedName>
</protein>
<dbReference type="PANTHER" id="PTHR13271:SF55">
    <property type="entry name" value="SET DOMAIN-CONTAINING PROTEIN"/>
    <property type="match status" value="1"/>
</dbReference>
<dbReference type="SUPFAM" id="SSF82199">
    <property type="entry name" value="SET domain"/>
    <property type="match status" value="1"/>
</dbReference>
<dbReference type="InterPro" id="IPR046341">
    <property type="entry name" value="SET_dom_sf"/>
</dbReference>
<dbReference type="AlphaFoldDB" id="A0AAD2A518"/>
<dbReference type="Gene3D" id="3.90.1410.10">
    <property type="entry name" value="set domain protein methyltransferase, domain 1"/>
    <property type="match status" value="1"/>
</dbReference>
<dbReference type="PANTHER" id="PTHR13271">
    <property type="entry name" value="UNCHARACTERIZED PUTATIVE METHYLTRANSFERASE"/>
    <property type="match status" value="1"/>
</dbReference>
<dbReference type="GO" id="GO:0016279">
    <property type="term" value="F:protein-lysine N-methyltransferase activity"/>
    <property type="evidence" value="ECO:0007669"/>
    <property type="project" value="TreeGrafter"/>
</dbReference>
<gene>
    <name evidence="2" type="ORF">FPE_LOCUS28992</name>
</gene>
<reference evidence="2" key="1">
    <citation type="submission" date="2023-05" db="EMBL/GenBank/DDBJ databases">
        <authorList>
            <person name="Huff M."/>
        </authorList>
    </citation>
    <scope>NUCLEOTIDE SEQUENCE</scope>
</reference>
<evidence type="ECO:0000259" key="1">
    <source>
        <dbReference type="PROSITE" id="PS50280"/>
    </source>
</evidence>
<name>A0AAD2A518_9LAMI</name>